<gene>
    <name evidence="2" type="ORF">MKK62_12745</name>
</gene>
<feature type="transmembrane region" description="Helical" evidence="1">
    <location>
        <begin position="9"/>
        <end position="31"/>
    </location>
</feature>
<name>A0ABY3VZ21_9MYCO</name>
<feature type="transmembrane region" description="Helical" evidence="1">
    <location>
        <begin position="88"/>
        <end position="111"/>
    </location>
</feature>
<evidence type="ECO:0000313" key="2">
    <source>
        <dbReference type="EMBL" id="UMB72008.1"/>
    </source>
</evidence>
<feature type="transmembrane region" description="Helical" evidence="1">
    <location>
        <begin position="51"/>
        <end position="76"/>
    </location>
</feature>
<sequence length="234" mass="25534">MNTKGQRILLWTAPPAVALFVLAYFAFPVFSPPLSPTLTPDQVAAFFRGNVTGILGVAILCNLIACSLVPLFAVTAVQMSRMSTSSPVLTYAYLICVGVGTTAFILADYCWGMAAFRPERDPQLTSLLNDMAWFFFVAPVGTIMVQNLCFALSVYLDERPTPIFPRWVAHFNVATVALLAPSAFSILCKTGPLAWNGALSFTLRLSTFAVYIVVMFAALRRAVRYQGDERVALA</sequence>
<feature type="transmembrane region" description="Helical" evidence="1">
    <location>
        <begin position="131"/>
        <end position="155"/>
    </location>
</feature>
<protein>
    <submittedName>
        <fullName evidence="2">Uncharacterized protein</fullName>
    </submittedName>
</protein>
<reference evidence="2" key="1">
    <citation type="submission" date="2022-08" db="EMBL/GenBank/DDBJ databases">
        <title>Whole genome sequencing of non-tuberculosis mycobacteria type-strains.</title>
        <authorList>
            <person name="Igarashi Y."/>
            <person name="Osugi A."/>
            <person name="Mitarai S."/>
        </authorList>
    </citation>
    <scope>NUCLEOTIDE SEQUENCE</scope>
    <source>
        <strain evidence="2">DSM 45127</strain>
    </source>
</reference>
<dbReference type="RefSeq" id="WP_240263735.1">
    <property type="nucleotide sequence ID" value="NZ_CP092488.2"/>
</dbReference>
<evidence type="ECO:0000313" key="3">
    <source>
        <dbReference type="Proteomes" id="UP001055336"/>
    </source>
</evidence>
<accession>A0ABY3VZ21</accession>
<feature type="transmembrane region" description="Helical" evidence="1">
    <location>
        <begin position="193"/>
        <end position="219"/>
    </location>
</feature>
<keyword evidence="1" id="KW-0812">Transmembrane</keyword>
<organism evidence="2 3">
    <name type="scientific">Mycobacterium paraterrae</name>
    <dbReference type="NCBI Taxonomy" id="577492"/>
    <lineage>
        <taxon>Bacteria</taxon>
        <taxon>Bacillati</taxon>
        <taxon>Actinomycetota</taxon>
        <taxon>Actinomycetes</taxon>
        <taxon>Mycobacteriales</taxon>
        <taxon>Mycobacteriaceae</taxon>
        <taxon>Mycobacterium</taxon>
    </lineage>
</organism>
<proteinExistence type="predicted"/>
<dbReference type="EMBL" id="CP092488">
    <property type="protein sequence ID" value="UMB72008.1"/>
    <property type="molecule type" value="Genomic_DNA"/>
</dbReference>
<feature type="transmembrane region" description="Helical" evidence="1">
    <location>
        <begin position="167"/>
        <end position="187"/>
    </location>
</feature>
<keyword evidence="1" id="KW-1133">Transmembrane helix</keyword>
<dbReference type="Proteomes" id="UP001055336">
    <property type="component" value="Chromosome"/>
</dbReference>
<keyword evidence="3" id="KW-1185">Reference proteome</keyword>
<evidence type="ECO:0000256" key="1">
    <source>
        <dbReference type="SAM" id="Phobius"/>
    </source>
</evidence>
<keyword evidence="1" id="KW-0472">Membrane</keyword>